<evidence type="ECO:0000313" key="6">
    <source>
        <dbReference type="EMBL" id="GGM44627.1"/>
    </source>
</evidence>
<keyword evidence="3 5" id="KW-1133">Transmembrane helix</keyword>
<keyword evidence="2 5" id="KW-0812">Transmembrane</keyword>
<comment type="subcellular location">
    <subcellularLocation>
        <location evidence="1">Membrane</location>
        <topology evidence="1">Multi-pass membrane protein</topology>
    </subcellularLocation>
</comment>
<dbReference type="AlphaFoldDB" id="A0A917TYI7"/>
<organism evidence="6 7">
    <name type="scientific">Dactylosporangium sucinum</name>
    <dbReference type="NCBI Taxonomy" id="1424081"/>
    <lineage>
        <taxon>Bacteria</taxon>
        <taxon>Bacillati</taxon>
        <taxon>Actinomycetota</taxon>
        <taxon>Actinomycetes</taxon>
        <taxon>Micromonosporales</taxon>
        <taxon>Micromonosporaceae</taxon>
        <taxon>Dactylosporangium</taxon>
    </lineage>
</organism>
<keyword evidence="7" id="KW-1185">Reference proteome</keyword>
<gene>
    <name evidence="6" type="ORF">GCM10007977_052790</name>
</gene>
<dbReference type="EMBL" id="BMPI01000027">
    <property type="protein sequence ID" value="GGM44627.1"/>
    <property type="molecule type" value="Genomic_DNA"/>
</dbReference>
<evidence type="ECO:0000313" key="7">
    <source>
        <dbReference type="Proteomes" id="UP000642070"/>
    </source>
</evidence>
<dbReference type="SUPFAM" id="SSF161098">
    <property type="entry name" value="MetI-like"/>
    <property type="match status" value="1"/>
</dbReference>
<proteinExistence type="predicted"/>
<reference evidence="6" key="2">
    <citation type="submission" date="2020-09" db="EMBL/GenBank/DDBJ databases">
        <authorList>
            <person name="Sun Q."/>
            <person name="Ohkuma M."/>
        </authorList>
    </citation>
    <scope>NUCLEOTIDE SEQUENCE</scope>
    <source>
        <strain evidence="6">JCM 19831</strain>
    </source>
</reference>
<evidence type="ECO:0000256" key="1">
    <source>
        <dbReference type="ARBA" id="ARBA00004141"/>
    </source>
</evidence>
<accession>A0A917TYI7</accession>
<evidence type="ECO:0000256" key="4">
    <source>
        <dbReference type="ARBA" id="ARBA00023136"/>
    </source>
</evidence>
<reference evidence="6" key="1">
    <citation type="journal article" date="2014" name="Int. J. Syst. Evol. Microbiol.">
        <title>Complete genome sequence of Corynebacterium casei LMG S-19264T (=DSM 44701T), isolated from a smear-ripened cheese.</title>
        <authorList>
            <consortium name="US DOE Joint Genome Institute (JGI-PGF)"/>
            <person name="Walter F."/>
            <person name="Albersmeier A."/>
            <person name="Kalinowski J."/>
            <person name="Ruckert C."/>
        </authorList>
    </citation>
    <scope>NUCLEOTIDE SEQUENCE</scope>
    <source>
        <strain evidence="6">JCM 19831</strain>
    </source>
</reference>
<sequence>MYDTLLGLIIICIALFSPFANLLLRALVFTPARELAQAARMDRAGEPRTGMSS</sequence>
<evidence type="ECO:0000256" key="5">
    <source>
        <dbReference type="SAM" id="Phobius"/>
    </source>
</evidence>
<protein>
    <submittedName>
        <fullName evidence="6">Uncharacterized protein</fullName>
    </submittedName>
</protein>
<dbReference type="InterPro" id="IPR035906">
    <property type="entry name" value="MetI-like_sf"/>
</dbReference>
<evidence type="ECO:0000256" key="3">
    <source>
        <dbReference type="ARBA" id="ARBA00022989"/>
    </source>
</evidence>
<evidence type="ECO:0000256" key="2">
    <source>
        <dbReference type="ARBA" id="ARBA00022692"/>
    </source>
</evidence>
<dbReference type="Proteomes" id="UP000642070">
    <property type="component" value="Unassembled WGS sequence"/>
</dbReference>
<comment type="caution">
    <text evidence="6">The sequence shown here is derived from an EMBL/GenBank/DDBJ whole genome shotgun (WGS) entry which is preliminary data.</text>
</comment>
<dbReference type="GO" id="GO:0016020">
    <property type="term" value="C:membrane"/>
    <property type="evidence" value="ECO:0007669"/>
    <property type="project" value="UniProtKB-SubCell"/>
</dbReference>
<dbReference type="RefSeq" id="WP_190252629.1">
    <property type="nucleotide sequence ID" value="NZ_BMPI01000027.1"/>
</dbReference>
<feature type="transmembrane region" description="Helical" evidence="5">
    <location>
        <begin position="6"/>
        <end position="24"/>
    </location>
</feature>
<name>A0A917TYI7_9ACTN</name>
<keyword evidence="4 5" id="KW-0472">Membrane</keyword>